<proteinExistence type="predicted"/>
<dbReference type="EMBL" id="JBHRTP010000006">
    <property type="protein sequence ID" value="MFC3106795.1"/>
    <property type="molecule type" value="Genomic_DNA"/>
</dbReference>
<dbReference type="SUPFAM" id="SSF54637">
    <property type="entry name" value="Thioesterase/thiol ester dehydrase-isomerase"/>
    <property type="match status" value="1"/>
</dbReference>
<organism evidence="1 2">
    <name type="scientific">Undibacterium arcticum</name>
    <dbReference type="NCBI Taxonomy" id="1762892"/>
    <lineage>
        <taxon>Bacteria</taxon>
        <taxon>Pseudomonadati</taxon>
        <taxon>Pseudomonadota</taxon>
        <taxon>Betaproteobacteria</taxon>
        <taxon>Burkholderiales</taxon>
        <taxon>Oxalobacteraceae</taxon>
        <taxon>Undibacterium</taxon>
    </lineage>
</organism>
<accession>A0ABV7EYG4</accession>
<sequence>MSNNLHPSFERDVLIRFSHCDPAGIVFFPQYLVLFNQHVEDWFNQCLCMNYAKFIGQRRIGLLIVKLECDFKAPSKMGEKVMLGLGVSEIGLNSFSLEMICHTDNELRVFARKTLMTTSLDTNQSVPLPLDLQTQLQRFAMLN</sequence>
<evidence type="ECO:0000313" key="1">
    <source>
        <dbReference type="EMBL" id="MFC3106795.1"/>
    </source>
</evidence>
<comment type="caution">
    <text evidence="1">The sequence shown here is derived from an EMBL/GenBank/DDBJ whole genome shotgun (WGS) entry which is preliminary data.</text>
</comment>
<keyword evidence="1" id="KW-0378">Hydrolase</keyword>
<keyword evidence="2" id="KW-1185">Reference proteome</keyword>
<dbReference type="CDD" id="cd00586">
    <property type="entry name" value="4HBT"/>
    <property type="match status" value="1"/>
</dbReference>
<dbReference type="GO" id="GO:0016787">
    <property type="term" value="F:hydrolase activity"/>
    <property type="evidence" value="ECO:0007669"/>
    <property type="project" value="UniProtKB-KW"/>
</dbReference>
<protein>
    <submittedName>
        <fullName evidence="1">Acyl-CoA thioesterase</fullName>
        <ecNumber evidence="1">3.1.2.-</ecNumber>
    </submittedName>
</protein>
<dbReference type="Pfam" id="PF13279">
    <property type="entry name" value="4HBT_2"/>
    <property type="match status" value="1"/>
</dbReference>
<reference evidence="2" key="1">
    <citation type="journal article" date="2019" name="Int. J. Syst. Evol. Microbiol.">
        <title>The Global Catalogue of Microorganisms (GCM) 10K type strain sequencing project: providing services to taxonomists for standard genome sequencing and annotation.</title>
        <authorList>
            <consortium name="The Broad Institute Genomics Platform"/>
            <consortium name="The Broad Institute Genome Sequencing Center for Infectious Disease"/>
            <person name="Wu L."/>
            <person name="Ma J."/>
        </authorList>
    </citation>
    <scope>NUCLEOTIDE SEQUENCE [LARGE SCALE GENOMIC DNA]</scope>
    <source>
        <strain evidence="2">KCTC 42986</strain>
    </source>
</reference>
<dbReference type="InterPro" id="IPR029069">
    <property type="entry name" value="HotDog_dom_sf"/>
</dbReference>
<dbReference type="RefSeq" id="WP_390330724.1">
    <property type="nucleotide sequence ID" value="NZ_JBHRTP010000006.1"/>
</dbReference>
<dbReference type="EC" id="3.1.2.-" evidence="1"/>
<name>A0ABV7EYG4_9BURK</name>
<dbReference type="Gene3D" id="3.10.129.10">
    <property type="entry name" value="Hotdog Thioesterase"/>
    <property type="match status" value="1"/>
</dbReference>
<dbReference type="Proteomes" id="UP001595530">
    <property type="component" value="Unassembled WGS sequence"/>
</dbReference>
<gene>
    <name evidence="1" type="ORF">ACFOFO_02270</name>
</gene>
<evidence type="ECO:0000313" key="2">
    <source>
        <dbReference type="Proteomes" id="UP001595530"/>
    </source>
</evidence>